<dbReference type="PROSITE" id="PS51406">
    <property type="entry name" value="FIBRINOGEN_C_2"/>
    <property type="match status" value="1"/>
</dbReference>
<reference evidence="7" key="1">
    <citation type="submission" date="2021-02" db="EMBL/GenBank/DDBJ databases">
        <authorList>
            <person name="Nowell W R."/>
        </authorList>
    </citation>
    <scope>NUCLEOTIDE SEQUENCE</scope>
</reference>
<dbReference type="InterPro" id="IPR036056">
    <property type="entry name" value="Fibrinogen-like_C"/>
</dbReference>
<dbReference type="PANTHER" id="PTHR47221">
    <property type="entry name" value="FIBRINOGEN ALPHA CHAIN"/>
    <property type="match status" value="1"/>
</dbReference>
<dbReference type="InterPro" id="IPR014716">
    <property type="entry name" value="Fibrinogen_a/b/g_C_1"/>
</dbReference>
<evidence type="ECO:0000256" key="3">
    <source>
        <dbReference type="ARBA" id="ARBA00023157"/>
    </source>
</evidence>
<evidence type="ECO:0000256" key="1">
    <source>
        <dbReference type="ARBA" id="ARBA00004613"/>
    </source>
</evidence>
<dbReference type="Pfam" id="PF12739">
    <property type="entry name" value="TRAPPC-Trs85"/>
    <property type="match status" value="1"/>
</dbReference>
<comment type="caution">
    <text evidence="7">The sequence shown here is derived from an EMBL/GenBank/DDBJ whole genome shotgun (WGS) entry which is preliminary data.</text>
</comment>
<comment type="subcellular location">
    <subcellularLocation>
        <location evidence="1">Secreted</location>
    </subcellularLocation>
</comment>
<dbReference type="AlphaFoldDB" id="A0A815WNL7"/>
<dbReference type="PROSITE" id="PS00514">
    <property type="entry name" value="FIBRINOGEN_C_1"/>
    <property type="match status" value="1"/>
</dbReference>
<dbReference type="PANTHER" id="PTHR47221:SF5">
    <property type="entry name" value="FIBRINOGEN C-TERMINAL DOMAIN-CONTAINING PROTEIN"/>
    <property type="match status" value="1"/>
</dbReference>
<evidence type="ECO:0000259" key="6">
    <source>
        <dbReference type="PROSITE" id="PS51406"/>
    </source>
</evidence>
<organism evidence="7 10">
    <name type="scientific">Adineta steineri</name>
    <dbReference type="NCBI Taxonomy" id="433720"/>
    <lineage>
        <taxon>Eukaryota</taxon>
        <taxon>Metazoa</taxon>
        <taxon>Spiralia</taxon>
        <taxon>Gnathifera</taxon>
        <taxon>Rotifera</taxon>
        <taxon>Eurotatoria</taxon>
        <taxon>Bdelloidea</taxon>
        <taxon>Adinetida</taxon>
        <taxon>Adinetidae</taxon>
        <taxon>Adineta</taxon>
    </lineage>
</organism>
<dbReference type="EMBL" id="CAJNOM010005043">
    <property type="protein sequence ID" value="CAF1660863.1"/>
    <property type="molecule type" value="Genomic_DNA"/>
</dbReference>
<dbReference type="GO" id="GO:0005577">
    <property type="term" value="C:fibrinogen complex"/>
    <property type="evidence" value="ECO:0007669"/>
    <property type="project" value="TreeGrafter"/>
</dbReference>
<feature type="region of interest" description="Disordered" evidence="5">
    <location>
        <begin position="1"/>
        <end position="26"/>
    </location>
</feature>
<dbReference type="GO" id="GO:0034116">
    <property type="term" value="P:positive regulation of heterotypic cell-cell adhesion"/>
    <property type="evidence" value="ECO:0007669"/>
    <property type="project" value="TreeGrafter"/>
</dbReference>
<dbReference type="EMBL" id="CAJNOI010004650">
    <property type="protein sequence ID" value="CAF1550076.1"/>
    <property type="molecule type" value="Genomic_DNA"/>
</dbReference>
<evidence type="ECO:0000313" key="7">
    <source>
        <dbReference type="EMBL" id="CAF1550076.1"/>
    </source>
</evidence>
<dbReference type="CDD" id="cd00087">
    <property type="entry name" value="FReD"/>
    <property type="match status" value="1"/>
</dbReference>
<keyword evidence="3" id="KW-1015">Disulfide bond</keyword>
<dbReference type="Pfam" id="PF00147">
    <property type="entry name" value="Fibrinogen_C"/>
    <property type="match status" value="1"/>
</dbReference>
<evidence type="ECO:0000256" key="2">
    <source>
        <dbReference type="ARBA" id="ARBA00022525"/>
    </source>
</evidence>
<sequence length="446" mass="51769">MVEGFPPPSPSSSPPTRSLFSEQRRARSRFRRRELVQEEVRKTMLTYMTSLKGEITDVVLEEMIDYYNSQTSKLYRLEKELVNLKNTSLPILQNGTTINDLVVRMSKQQRSFASNISQMEYKIRNLTNVLNDLLSELQKPVQHVRRLVSVKKDFEENETPTDCDDILRQQPTLVTQGIFRIKPRLSSESFDVQCIFENNTGWTVIQQRINGTIDFYRGWDDYKNGFGDLRSEFWLGNEKIHQLTNQGQYLLHIDLKPWDGSLRTAEYGKFSLDNENQNYKLQISQYQPLTSTAGDSLSSPWDNANGAPFSTFDRDHDNLFYDNCALTYHGAWWFTSCFQSHLNGAYVRSPLALQNTARNGLHWNTYALYHSMKETTIRIRRQRTSETKILMAQTKKSVSEFIQDAFCPMVAVLCSYDAESICRKNNLTFAELIQPFCRLPTEGFSF</sequence>
<evidence type="ECO:0000256" key="5">
    <source>
        <dbReference type="SAM" id="MobiDB-lite"/>
    </source>
</evidence>
<dbReference type="OrthoDB" id="7735550at2759"/>
<dbReference type="Gene3D" id="4.10.530.10">
    <property type="entry name" value="Gamma-fibrinogen Carboxyl Terminal Fragment, domain 2"/>
    <property type="match status" value="1"/>
</dbReference>
<dbReference type="Proteomes" id="UP000663877">
    <property type="component" value="Unassembled WGS sequence"/>
</dbReference>
<feature type="compositionally biased region" description="Pro residues" evidence="5">
    <location>
        <begin position="1"/>
        <end position="13"/>
    </location>
</feature>
<feature type="domain" description="Fibrinogen C-terminal" evidence="6">
    <location>
        <begin position="154"/>
        <end position="383"/>
    </location>
</feature>
<dbReference type="InterPro" id="IPR020837">
    <property type="entry name" value="Fibrinogen_CS"/>
</dbReference>
<dbReference type="GO" id="GO:0005201">
    <property type="term" value="F:extracellular matrix structural constituent"/>
    <property type="evidence" value="ECO:0007669"/>
    <property type="project" value="TreeGrafter"/>
</dbReference>
<evidence type="ECO:0000313" key="9">
    <source>
        <dbReference type="Proteomes" id="UP000663832"/>
    </source>
</evidence>
<accession>A0A815WNL7</accession>
<dbReference type="Proteomes" id="UP000663832">
    <property type="component" value="Unassembled WGS sequence"/>
</dbReference>
<dbReference type="Gene3D" id="3.90.215.10">
    <property type="entry name" value="Gamma Fibrinogen, chain A, domain 1"/>
    <property type="match status" value="1"/>
</dbReference>
<dbReference type="SUPFAM" id="SSF56496">
    <property type="entry name" value="Fibrinogen C-terminal domain-like"/>
    <property type="match status" value="1"/>
</dbReference>
<gene>
    <name evidence="7" type="ORF">BJG266_LOCUS46177</name>
    <name evidence="8" type="ORF">QVE165_LOCUS63205</name>
</gene>
<protein>
    <recommendedName>
        <fullName evidence="6">Fibrinogen C-terminal domain-containing protein</fullName>
    </recommendedName>
</protein>
<name>A0A815WNL7_9BILA</name>
<dbReference type="InterPro" id="IPR002181">
    <property type="entry name" value="Fibrinogen_a/b/g_C_dom"/>
</dbReference>
<proteinExistence type="predicted"/>
<keyword evidence="9" id="KW-1185">Reference proteome</keyword>
<evidence type="ECO:0000313" key="10">
    <source>
        <dbReference type="Proteomes" id="UP000663877"/>
    </source>
</evidence>
<dbReference type="InterPro" id="IPR024420">
    <property type="entry name" value="TRAPP_III_complex_Trs85"/>
</dbReference>
<dbReference type="InterPro" id="IPR037579">
    <property type="entry name" value="FIB_ANG-like"/>
</dbReference>
<dbReference type="SMART" id="SM00186">
    <property type="entry name" value="FBG"/>
    <property type="match status" value="1"/>
</dbReference>
<keyword evidence="2" id="KW-0964">Secreted</keyword>
<dbReference type="GO" id="GO:0030674">
    <property type="term" value="F:protein-macromolecule adaptor activity"/>
    <property type="evidence" value="ECO:0007669"/>
    <property type="project" value="TreeGrafter"/>
</dbReference>
<evidence type="ECO:0000313" key="8">
    <source>
        <dbReference type="EMBL" id="CAF1660863.1"/>
    </source>
</evidence>
<keyword evidence="4" id="KW-0325">Glycoprotein</keyword>
<evidence type="ECO:0000256" key="4">
    <source>
        <dbReference type="ARBA" id="ARBA00023180"/>
    </source>
</evidence>